<accession>A0ABD5NCV7</accession>
<evidence type="ECO:0000313" key="11">
    <source>
        <dbReference type="Proteomes" id="UP001595660"/>
    </source>
</evidence>
<feature type="domain" description="PAS" evidence="8">
    <location>
        <begin position="125"/>
        <end position="195"/>
    </location>
</feature>
<dbReference type="SUPFAM" id="SSF55785">
    <property type="entry name" value="PYP-like sensor domain (PAS domain)"/>
    <property type="match status" value="3"/>
</dbReference>
<evidence type="ECO:0000259" key="7">
    <source>
        <dbReference type="PROSITE" id="PS50109"/>
    </source>
</evidence>
<dbReference type="NCBIfam" id="TIGR00229">
    <property type="entry name" value="sensory_box"/>
    <property type="match status" value="3"/>
</dbReference>
<dbReference type="CDD" id="cd00082">
    <property type="entry name" value="HisKA"/>
    <property type="match status" value="1"/>
</dbReference>
<dbReference type="InterPro" id="IPR050736">
    <property type="entry name" value="Sensor_HK_Regulatory"/>
</dbReference>
<feature type="domain" description="PAC" evidence="9">
    <location>
        <begin position="193"/>
        <end position="249"/>
    </location>
</feature>
<dbReference type="EC" id="2.7.13.3" evidence="2"/>
<keyword evidence="4" id="KW-0808">Transferase</keyword>
<dbReference type="InterPro" id="IPR003661">
    <property type="entry name" value="HisK_dim/P_dom"/>
</dbReference>
<dbReference type="InterPro" id="IPR000700">
    <property type="entry name" value="PAS-assoc_C"/>
</dbReference>
<reference evidence="10 11" key="1">
    <citation type="journal article" date="2019" name="Int. J. Syst. Evol. Microbiol.">
        <title>The Global Catalogue of Microorganisms (GCM) 10K type strain sequencing project: providing services to taxonomists for standard genome sequencing and annotation.</title>
        <authorList>
            <consortium name="The Broad Institute Genomics Platform"/>
            <consortium name="The Broad Institute Genome Sequencing Center for Infectious Disease"/>
            <person name="Wu L."/>
            <person name="Ma J."/>
        </authorList>
    </citation>
    <scope>NUCLEOTIDE SEQUENCE [LARGE SCALE GENOMIC DNA]</scope>
    <source>
        <strain evidence="10 11">CGMCC 1.12562</strain>
    </source>
</reference>
<dbReference type="InterPro" id="IPR003594">
    <property type="entry name" value="HATPase_dom"/>
</dbReference>
<evidence type="ECO:0000256" key="5">
    <source>
        <dbReference type="ARBA" id="ARBA00022777"/>
    </source>
</evidence>
<gene>
    <name evidence="10" type="ORF">ACFOKC_05145</name>
</gene>
<dbReference type="Pfam" id="PF08448">
    <property type="entry name" value="PAS_4"/>
    <property type="match status" value="3"/>
</dbReference>
<dbReference type="Proteomes" id="UP001595660">
    <property type="component" value="Unassembled WGS sequence"/>
</dbReference>
<comment type="catalytic activity">
    <reaction evidence="1">
        <text>ATP + protein L-histidine = ADP + protein N-phospho-L-histidine.</text>
        <dbReference type="EC" id="2.7.13.3"/>
    </reaction>
</comment>
<dbReference type="InterPro" id="IPR013656">
    <property type="entry name" value="PAS_4"/>
</dbReference>
<keyword evidence="6" id="KW-0902">Two-component regulatory system</keyword>
<dbReference type="SUPFAM" id="SSF47384">
    <property type="entry name" value="Homodimeric domain of signal transducing histidine kinase"/>
    <property type="match status" value="1"/>
</dbReference>
<evidence type="ECO:0000313" key="10">
    <source>
        <dbReference type="EMBL" id="MFC3477105.1"/>
    </source>
</evidence>
<evidence type="ECO:0000259" key="8">
    <source>
        <dbReference type="PROSITE" id="PS50112"/>
    </source>
</evidence>
<dbReference type="PANTHER" id="PTHR43711">
    <property type="entry name" value="TWO-COMPONENT HISTIDINE KINASE"/>
    <property type="match status" value="1"/>
</dbReference>
<dbReference type="InterPro" id="IPR004358">
    <property type="entry name" value="Sig_transdc_His_kin-like_C"/>
</dbReference>
<dbReference type="Gene3D" id="1.10.287.130">
    <property type="match status" value="1"/>
</dbReference>
<dbReference type="Pfam" id="PF02518">
    <property type="entry name" value="HATPase_c"/>
    <property type="match status" value="1"/>
</dbReference>
<evidence type="ECO:0000256" key="2">
    <source>
        <dbReference type="ARBA" id="ARBA00012438"/>
    </source>
</evidence>
<dbReference type="Gene3D" id="3.30.565.10">
    <property type="entry name" value="Histidine kinase-like ATPase, C-terminal domain"/>
    <property type="match status" value="1"/>
</dbReference>
<evidence type="ECO:0000256" key="3">
    <source>
        <dbReference type="ARBA" id="ARBA00022553"/>
    </source>
</evidence>
<name>A0ABD5NCV7_9EURY</name>
<feature type="domain" description="PAS" evidence="8">
    <location>
        <begin position="243"/>
        <end position="327"/>
    </location>
</feature>
<dbReference type="PROSITE" id="PS50109">
    <property type="entry name" value="HIS_KIN"/>
    <property type="match status" value="1"/>
</dbReference>
<dbReference type="InterPro" id="IPR035965">
    <property type="entry name" value="PAS-like_dom_sf"/>
</dbReference>
<dbReference type="SMART" id="SM00091">
    <property type="entry name" value="PAS"/>
    <property type="match status" value="3"/>
</dbReference>
<dbReference type="SMART" id="SM00388">
    <property type="entry name" value="HisKA"/>
    <property type="match status" value="1"/>
</dbReference>
<feature type="domain" description="PAS" evidence="8">
    <location>
        <begin position="15"/>
        <end position="79"/>
    </location>
</feature>
<dbReference type="InterPro" id="IPR036890">
    <property type="entry name" value="HATPase_C_sf"/>
</dbReference>
<dbReference type="SMART" id="SM00387">
    <property type="entry name" value="HATPase_c"/>
    <property type="match status" value="1"/>
</dbReference>
<dbReference type="PROSITE" id="PS50113">
    <property type="entry name" value="PAC"/>
    <property type="match status" value="1"/>
</dbReference>
<keyword evidence="11" id="KW-1185">Reference proteome</keyword>
<evidence type="ECO:0000256" key="6">
    <source>
        <dbReference type="ARBA" id="ARBA00023012"/>
    </source>
</evidence>
<dbReference type="EMBL" id="JBHRWN010000002">
    <property type="protein sequence ID" value="MFC3477105.1"/>
    <property type="molecule type" value="Genomic_DNA"/>
</dbReference>
<proteinExistence type="predicted"/>
<feature type="domain" description="Histidine kinase" evidence="7">
    <location>
        <begin position="391"/>
        <end position="580"/>
    </location>
</feature>
<dbReference type="Gene3D" id="3.30.450.20">
    <property type="entry name" value="PAS domain"/>
    <property type="match status" value="3"/>
</dbReference>
<dbReference type="InterPro" id="IPR005467">
    <property type="entry name" value="His_kinase_dom"/>
</dbReference>
<protein>
    <recommendedName>
        <fullName evidence="2">histidine kinase</fullName>
        <ecNumber evidence="2">2.7.13.3</ecNumber>
    </recommendedName>
</protein>
<evidence type="ECO:0000256" key="4">
    <source>
        <dbReference type="ARBA" id="ARBA00022679"/>
    </source>
</evidence>
<dbReference type="PROSITE" id="PS50112">
    <property type="entry name" value="PAS"/>
    <property type="match status" value="3"/>
</dbReference>
<evidence type="ECO:0000259" key="9">
    <source>
        <dbReference type="PROSITE" id="PS50113"/>
    </source>
</evidence>
<comment type="caution">
    <text evidence="10">The sequence shown here is derived from an EMBL/GenBank/DDBJ whole genome shotgun (WGS) entry which is preliminary data.</text>
</comment>
<dbReference type="CDD" id="cd00075">
    <property type="entry name" value="HATPase"/>
    <property type="match status" value="1"/>
</dbReference>
<organism evidence="10 11">
    <name type="scientific">Halobacterium litoreum</name>
    <dbReference type="NCBI Taxonomy" id="2039234"/>
    <lineage>
        <taxon>Archaea</taxon>
        <taxon>Methanobacteriati</taxon>
        <taxon>Methanobacteriota</taxon>
        <taxon>Stenosarchaea group</taxon>
        <taxon>Halobacteria</taxon>
        <taxon>Halobacteriales</taxon>
        <taxon>Halobacteriaceae</taxon>
        <taxon>Halobacterium</taxon>
    </lineage>
</organism>
<dbReference type="PANTHER" id="PTHR43711:SF1">
    <property type="entry name" value="HISTIDINE KINASE 1"/>
    <property type="match status" value="1"/>
</dbReference>
<dbReference type="SUPFAM" id="SSF55874">
    <property type="entry name" value="ATPase domain of HSP90 chaperone/DNA topoisomerase II/histidine kinase"/>
    <property type="match status" value="1"/>
</dbReference>
<dbReference type="AlphaFoldDB" id="A0ABD5NCV7"/>
<dbReference type="PRINTS" id="PR00344">
    <property type="entry name" value="BCTRLSENSOR"/>
</dbReference>
<evidence type="ECO:0000256" key="1">
    <source>
        <dbReference type="ARBA" id="ARBA00000085"/>
    </source>
</evidence>
<keyword evidence="3" id="KW-0597">Phosphoprotein</keyword>
<dbReference type="GO" id="GO:0004673">
    <property type="term" value="F:protein histidine kinase activity"/>
    <property type="evidence" value="ECO:0007669"/>
    <property type="project" value="UniProtKB-EC"/>
</dbReference>
<dbReference type="RefSeq" id="WP_232571762.1">
    <property type="nucleotide sequence ID" value="NZ_CP089466.1"/>
</dbReference>
<dbReference type="GO" id="GO:0000160">
    <property type="term" value="P:phosphorelay signal transduction system"/>
    <property type="evidence" value="ECO:0007669"/>
    <property type="project" value="UniProtKB-KW"/>
</dbReference>
<dbReference type="InterPro" id="IPR036097">
    <property type="entry name" value="HisK_dim/P_sf"/>
</dbReference>
<keyword evidence="5" id="KW-0418">Kinase</keyword>
<sequence>MSDCGEGRDAPLKARVLDRISDGVVGLDADLRYTFVNDTAADFLGVSREELLGTHLWEVFPDATGTTAQEKIREALDTRRQTSYERYNDQTDQWYNTRVYPDEDGVTLYFTTISEREEFEYEFDANRQLTELIRNTTEAIYVKDRDGHYRLMNEAAANLFGLDSEAVLGKHDEELFDAESTAGIRAVDEAVVEHGEPRTRESALYIDGERHVFLTNKYPYRDDDGNVVGVMGISRDITDRNHREQRLEELTEQYDALCENAQDGIFVVNVDTAGDETTFRFERLSPSTESMTGLHNDDVRGKTLREALGADIASTLRENYRRCVDAREPITFEETFSLPEGSMTLQTKLAPVVVDGDVTRIVGITRDTTTRVEREASLERRNERLDEFAAVISHDLRNPLSIAQGHSALLADDSDAGDVEQILAALERMDAIVQDTLTLARQGRTVADTEPVELRSLVHRYWRMVDTRAATVDVVDDVTVDGDPSRLGQALENLFRNAVEHAGDTATVRVGRATDAGFYVEDDGPGIPDDQRNQVFDAGHTSVADGTGFGLAIVERIADAHGWQVDVRDSESGGARFEFSDVDVVS</sequence>
<dbReference type="GeneID" id="69116972"/>
<dbReference type="Pfam" id="PF00512">
    <property type="entry name" value="HisKA"/>
    <property type="match status" value="1"/>
</dbReference>
<dbReference type="CDD" id="cd00130">
    <property type="entry name" value="PAS"/>
    <property type="match status" value="3"/>
</dbReference>
<dbReference type="InterPro" id="IPR000014">
    <property type="entry name" value="PAS"/>
</dbReference>